<evidence type="ECO:0000313" key="13">
    <source>
        <dbReference type="EMBL" id="KAF2275645.1"/>
    </source>
</evidence>
<evidence type="ECO:0000256" key="2">
    <source>
        <dbReference type="ARBA" id="ARBA00010867"/>
    </source>
</evidence>
<keyword evidence="4 11" id="KW-0812">Transmembrane</keyword>
<evidence type="ECO:0000256" key="10">
    <source>
        <dbReference type="ARBA" id="ARBA00060204"/>
    </source>
</evidence>
<protein>
    <recommendedName>
        <fullName evidence="3 11">Mitochondrial import inner membrane translocase subunit Tim21</fullName>
    </recommendedName>
</protein>
<gene>
    <name evidence="13" type="ORF">EI97DRAFT_459112</name>
</gene>
<dbReference type="GeneID" id="54554147"/>
<accession>A0A6A6JHF5</accession>
<evidence type="ECO:0000256" key="6">
    <source>
        <dbReference type="ARBA" id="ARBA00022946"/>
    </source>
</evidence>
<dbReference type="EMBL" id="ML986496">
    <property type="protein sequence ID" value="KAF2275645.1"/>
    <property type="molecule type" value="Genomic_DNA"/>
</dbReference>
<feature type="transmembrane region" description="Helical" evidence="11">
    <location>
        <begin position="91"/>
        <end position="111"/>
    </location>
</feature>
<dbReference type="RefSeq" id="XP_033653184.1">
    <property type="nucleotide sequence ID" value="XM_033800972.1"/>
</dbReference>
<evidence type="ECO:0000256" key="3">
    <source>
        <dbReference type="ARBA" id="ARBA00020726"/>
    </source>
</evidence>
<proteinExistence type="inferred from homology"/>
<dbReference type="InterPro" id="IPR013261">
    <property type="entry name" value="Tim21"/>
</dbReference>
<dbReference type="Proteomes" id="UP000800097">
    <property type="component" value="Unassembled WGS sequence"/>
</dbReference>
<comment type="similarity">
    <text evidence="2 11">Belongs to the TIM21 family.</text>
</comment>
<comment type="subcellular location">
    <subcellularLocation>
        <location evidence="1 11">Mitochondrion inner membrane</location>
        <topology evidence="1 11">Single-pass membrane protein</topology>
    </subcellularLocation>
</comment>
<dbReference type="Pfam" id="PF08294">
    <property type="entry name" value="TIM21"/>
    <property type="match status" value="1"/>
</dbReference>
<dbReference type="FunFam" id="3.10.450.320:FF:000002">
    <property type="entry name" value="Mitochondrial import inner membrane translocase subunit tim21"/>
    <property type="match status" value="1"/>
</dbReference>
<evidence type="ECO:0000313" key="14">
    <source>
        <dbReference type="Proteomes" id="UP000800097"/>
    </source>
</evidence>
<keyword evidence="11" id="KW-0653">Protein transport</keyword>
<dbReference type="PANTHER" id="PTHR13032">
    <property type="entry name" value="MITOCHONDRIAL IMPORT INNER MEMBRANE TRANSLOCASE SUBUNIT TIM21"/>
    <property type="match status" value="1"/>
</dbReference>
<evidence type="ECO:0000256" key="9">
    <source>
        <dbReference type="ARBA" id="ARBA00023136"/>
    </source>
</evidence>
<dbReference type="AlphaFoldDB" id="A0A6A6JHF5"/>
<keyword evidence="14" id="KW-1185">Reference proteome</keyword>
<evidence type="ECO:0000256" key="11">
    <source>
        <dbReference type="RuleBase" id="RU367142"/>
    </source>
</evidence>
<comment type="function">
    <text evidence="10">Essential component of the TIM23 complex, a complex that mediates the translocation of transit peptide-containing proteins across the mitochondrial inner membrane. Required to keep the TOM and the TIM23 complexes in close contact. At some point, it is released from the TOM23 complex to allow protein translocation into the mitochondrial matrix.</text>
</comment>
<keyword evidence="5 11" id="KW-0999">Mitochondrion inner membrane</keyword>
<dbReference type="OrthoDB" id="436405at2759"/>
<evidence type="ECO:0000256" key="12">
    <source>
        <dbReference type="SAM" id="MobiDB-lite"/>
    </source>
</evidence>
<dbReference type="Gene3D" id="3.10.450.320">
    <property type="entry name" value="Mitochondrial import inner membrane translocase subunit Tim21"/>
    <property type="match status" value="1"/>
</dbReference>
<dbReference type="PANTHER" id="PTHR13032:SF6">
    <property type="entry name" value="MITOCHONDRIAL IMPORT INNER MEMBRANE TRANSLOCASE SUBUNIT TIM21"/>
    <property type="match status" value="1"/>
</dbReference>
<comment type="subunit">
    <text evidence="11">Component of the TIM23 complex.</text>
</comment>
<feature type="region of interest" description="Disordered" evidence="12">
    <location>
        <begin position="42"/>
        <end position="61"/>
    </location>
</feature>
<evidence type="ECO:0000256" key="7">
    <source>
        <dbReference type="ARBA" id="ARBA00022989"/>
    </source>
</evidence>
<keyword evidence="6" id="KW-0809">Transit peptide</keyword>
<evidence type="ECO:0000256" key="1">
    <source>
        <dbReference type="ARBA" id="ARBA00004434"/>
    </source>
</evidence>
<keyword evidence="7 11" id="KW-1133">Transmembrane helix</keyword>
<keyword evidence="9 11" id="KW-0472">Membrane</keyword>
<keyword evidence="11" id="KW-0811">Translocation</keyword>
<evidence type="ECO:0000256" key="8">
    <source>
        <dbReference type="ARBA" id="ARBA00023128"/>
    </source>
</evidence>
<dbReference type="InterPro" id="IPR038552">
    <property type="entry name" value="Tim21_IMS_sf"/>
</dbReference>
<dbReference type="GO" id="GO:0030150">
    <property type="term" value="P:protein import into mitochondrial matrix"/>
    <property type="evidence" value="ECO:0007669"/>
    <property type="project" value="UniProtKB-UniRule"/>
</dbReference>
<dbReference type="GO" id="GO:0005744">
    <property type="term" value="C:TIM23 mitochondrial import inner membrane translocase complex"/>
    <property type="evidence" value="ECO:0007669"/>
    <property type="project" value="UniProtKB-UniRule"/>
</dbReference>
<name>A0A6A6JHF5_WESOR</name>
<evidence type="ECO:0000256" key="5">
    <source>
        <dbReference type="ARBA" id="ARBA00022792"/>
    </source>
</evidence>
<sequence>MASTYRPLEAIQLLRPTFRTARFPPPSRVAHIAPFSTTYSAHATHSSTTASPPPSPRPARRTVTVTNDTGAVRWSDLSLGEKAARTTQQSFNFVVIAVGVVLTGAVSYYIYTEILSPSSKTSHFNRAVTRIRAHPECISLLGGPGPQISAYGEPSFSRWARNRFIASTSETDRWGTEHMRFKFYVEGSRNQGVVNVHLTRRPGQEEWEYQSMVCDVKGEKRVVVEQKEEVGRAKGQGPKIFGARWW</sequence>
<reference evidence="13" key="1">
    <citation type="journal article" date="2020" name="Stud. Mycol.">
        <title>101 Dothideomycetes genomes: a test case for predicting lifestyles and emergence of pathogens.</title>
        <authorList>
            <person name="Haridas S."/>
            <person name="Albert R."/>
            <person name="Binder M."/>
            <person name="Bloem J."/>
            <person name="Labutti K."/>
            <person name="Salamov A."/>
            <person name="Andreopoulos B."/>
            <person name="Baker S."/>
            <person name="Barry K."/>
            <person name="Bills G."/>
            <person name="Bluhm B."/>
            <person name="Cannon C."/>
            <person name="Castanera R."/>
            <person name="Culley D."/>
            <person name="Daum C."/>
            <person name="Ezra D."/>
            <person name="Gonzalez J."/>
            <person name="Henrissat B."/>
            <person name="Kuo A."/>
            <person name="Liang C."/>
            <person name="Lipzen A."/>
            <person name="Lutzoni F."/>
            <person name="Magnuson J."/>
            <person name="Mondo S."/>
            <person name="Nolan M."/>
            <person name="Ohm R."/>
            <person name="Pangilinan J."/>
            <person name="Park H.-J."/>
            <person name="Ramirez L."/>
            <person name="Alfaro M."/>
            <person name="Sun H."/>
            <person name="Tritt A."/>
            <person name="Yoshinaga Y."/>
            <person name="Zwiers L.-H."/>
            <person name="Turgeon B."/>
            <person name="Goodwin S."/>
            <person name="Spatafora J."/>
            <person name="Crous P."/>
            <person name="Grigoriev I."/>
        </authorList>
    </citation>
    <scope>NUCLEOTIDE SEQUENCE</scope>
    <source>
        <strain evidence="13">CBS 379.55</strain>
    </source>
</reference>
<keyword evidence="11" id="KW-0813">Transport</keyword>
<organism evidence="13 14">
    <name type="scientific">Westerdykella ornata</name>
    <dbReference type="NCBI Taxonomy" id="318751"/>
    <lineage>
        <taxon>Eukaryota</taxon>
        <taxon>Fungi</taxon>
        <taxon>Dikarya</taxon>
        <taxon>Ascomycota</taxon>
        <taxon>Pezizomycotina</taxon>
        <taxon>Dothideomycetes</taxon>
        <taxon>Pleosporomycetidae</taxon>
        <taxon>Pleosporales</taxon>
        <taxon>Sporormiaceae</taxon>
        <taxon>Westerdykella</taxon>
    </lineage>
</organism>
<keyword evidence="8 11" id="KW-0496">Mitochondrion</keyword>
<evidence type="ECO:0000256" key="4">
    <source>
        <dbReference type="ARBA" id="ARBA00022692"/>
    </source>
</evidence>